<name>A0A841SX25_9BACL</name>
<evidence type="ECO:0000313" key="2">
    <source>
        <dbReference type="EMBL" id="MBB6635186.1"/>
    </source>
</evidence>
<protein>
    <submittedName>
        <fullName evidence="2">IS1595 family transposase</fullName>
    </submittedName>
</protein>
<gene>
    <name evidence="2" type="ORF">H7B67_13780</name>
</gene>
<dbReference type="AlphaFoldDB" id="A0A841SX25"/>
<dbReference type="RefSeq" id="WP_185120422.1">
    <property type="nucleotide sequence ID" value="NZ_JACJVQ010000011.1"/>
</dbReference>
<comment type="caution">
    <text evidence="2">The sequence shown here is derived from an EMBL/GenBank/DDBJ whole genome shotgun (WGS) entry which is preliminary data.</text>
</comment>
<dbReference type="Proteomes" id="UP000535838">
    <property type="component" value="Unassembled WGS sequence"/>
</dbReference>
<dbReference type="EMBL" id="JACJVQ010000011">
    <property type="protein sequence ID" value="MBB6635186.1"/>
    <property type="molecule type" value="Genomic_DNA"/>
</dbReference>
<accession>A0A841SX25</accession>
<reference evidence="2 3" key="1">
    <citation type="submission" date="2020-08" db="EMBL/GenBank/DDBJ databases">
        <title>Cohnella phylogeny.</title>
        <authorList>
            <person name="Dunlap C."/>
        </authorList>
    </citation>
    <scope>NUCLEOTIDE SEQUENCE [LARGE SCALE GENOMIC DNA]</scope>
    <source>
        <strain evidence="2 3">DSM 25241</strain>
    </source>
</reference>
<sequence>MSEMMSFEAFCERFSSVENCVEALFRSRWPQGFKCPICRHPHYYLTRTRRLPLYECKSCRHQTSLIAGTVMAGSSTSLPKWFKAIYLLSQPGGITSVRLAELLEVTYKTAWLMSHKIREAMRESEHSVKLEDNVRVEAFGYGISLYPDAIQPLLMGGSFDEEGNLQRIKLQQPDPDHLRLPERTIAKAGYEAFQFEGVKSSKVTRVLFYAKAHPVLGSFRREIRNWLKYTFCGIGAKHLQAYLDEFSFRANEGFVEHGGSVFPQLLAWCATTAKITYSYLTRPRRTLPVAWHAFESKGKWKSYHLRKLGA</sequence>
<keyword evidence="3" id="KW-1185">Reference proteome</keyword>
<feature type="domain" description="Transposase zinc-ribbon" evidence="1">
    <location>
        <begin position="18"/>
        <end position="62"/>
    </location>
</feature>
<organism evidence="2 3">
    <name type="scientific">Cohnella thailandensis</name>
    <dbReference type="NCBI Taxonomy" id="557557"/>
    <lineage>
        <taxon>Bacteria</taxon>
        <taxon>Bacillati</taxon>
        <taxon>Bacillota</taxon>
        <taxon>Bacilli</taxon>
        <taxon>Bacillales</taxon>
        <taxon>Paenibacillaceae</taxon>
        <taxon>Cohnella</taxon>
    </lineage>
</organism>
<dbReference type="Pfam" id="PF12760">
    <property type="entry name" value="Zn_ribbon_IS1595"/>
    <property type="match status" value="1"/>
</dbReference>
<dbReference type="InterPro" id="IPR024442">
    <property type="entry name" value="Transposase_Zn_ribbon"/>
</dbReference>
<evidence type="ECO:0000313" key="3">
    <source>
        <dbReference type="Proteomes" id="UP000535838"/>
    </source>
</evidence>
<proteinExistence type="predicted"/>
<evidence type="ECO:0000259" key="1">
    <source>
        <dbReference type="Pfam" id="PF12760"/>
    </source>
</evidence>